<feature type="domain" description="Pseudouridine synthase RsuA/RluA-like" evidence="5">
    <location>
        <begin position="78"/>
        <end position="226"/>
    </location>
</feature>
<comment type="catalytic activity">
    <reaction evidence="1">
        <text>a uridine in RNA = a pseudouridine in RNA</text>
        <dbReference type="Rhea" id="RHEA:48348"/>
        <dbReference type="Rhea" id="RHEA-COMP:12068"/>
        <dbReference type="Rhea" id="RHEA-COMP:12069"/>
        <dbReference type="ChEBI" id="CHEBI:65314"/>
        <dbReference type="ChEBI" id="CHEBI:65315"/>
    </reaction>
</comment>
<dbReference type="GO" id="GO:0140098">
    <property type="term" value="F:catalytic activity, acting on RNA"/>
    <property type="evidence" value="ECO:0007669"/>
    <property type="project" value="UniProtKB-ARBA"/>
</dbReference>
<name>A0A0S4XP63_9BACT</name>
<dbReference type="Pfam" id="PF00849">
    <property type="entry name" value="PseudoU_synth_2"/>
    <property type="match status" value="1"/>
</dbReference>
<gene>
    <name evidence="6" type="ORF">BN3087_490016</name>
</gene>
<dbReference type="CDD" id="cd02869">
    <property type="entry name" value="PseudoU_synth_RluA_like"/>
    <property type="match status" value="1"/>
</dbReference>
<dbReference type="GO" id="GO:0000455">
    <property type="term" value="P:enzyme-directed rRNA pseudouridine synthesis"/>
    <property type="evidence" value="ECO:0007669"/>
    <property type="project" value="TreeGrafter"/>
</dbReference>
<reference evidence="6" key="1">
    <citation type="submission" date="2015-11" db="EMBL/GenBank/DDBJ databases">
        <authorList>
            <person name="Zhang Y."/>
            <person name="Guo Z."/>
        </authorList>
    </citation>
    <scope>NUCLEOTIDE SEQUENCE</scope>
    <source>
        <strain evidence="6">BN30871</strain>
    </source>
</reference>
<organism evidence="6">
    <name type="scientific">Sulfurovum sp. enrichment culture clone C5</name>
    <dbReference type="NCBI Taxonomy" id="497650"/>
    <lineage>
        <taxon>Bacteria</taxon>
        <taxon>Pseudomonadati</taxon>
        <taxon>Campylobacterota</taxon>
        <taxon>Epsilonproteobacteria</taxon>
        <taxon>Campylobacterales</taxon>
        <taxon>Sulfurovaceae</taxon>
        <taxon>Sulfurovum</taxon>
        <taxon>environmental samples</taxon>
    </lineage>
</organism>
<dbReference type="EMBL" id="FAXN01000050">
    <property type="protein sequence ID" value="CUV65881.1"/>
    <property type="molecule type" value="Genomic_DNA"/>
</dbReference>
<dbReference type="GO" id="GO:0003723">
    <property type="term" value="F:RNA binding"/>
    <property type="evidence" value="ECO:0007669"/>
    <property type="project" value="InterPro"/>
</dbReference>
<evidence type="ECO:0000256" key="2">
    <source>
        <dbReference type="ARBA" id="ARBA00010876"/>
    </source>
</evidence>
<dbReference type="PANTHER" id="PTHR21600">
    <property type="entry name" value="MITOCHONDRIAL RNA PSEUDOURIDINE SYNTHASE"/>
    <property type="match status" value="1"/>
</dbReference>
<evidence type="ECO:0000256" key="1">
    <source>
        <dbReference type="ARBA" id="ARBA00000073"/>
    </source>
</evidence>
<accession>A0A0S4XP63</accession>
<evidence type="ECO:0000313" key="6">
    <source>
        <dbReference type="EMBL" id="CUV65881.1"/>
    </source>
</evidence>
<dbReference type="Gene3D" id="3.30.2350.10">
    <property type="entry name" value="Pseudouridine synthase"/>
    <property type="match status" value="1"/>
</dbReference>
<dbReference type="AlphaFoldDB" id="A0A0S4XP63"/>
<dbReference type="InterPro" id="IPR006145">
    <property type="entry name" value="PsdUridine_synth_RsuA/RluA"/>
</dbReference>
<dbReference type="PANTHER" id="PTHR21600:SF44">
    <property type="entry name" value="RIBOSOMAL LARGE SUBUNIT PSEUDOURIDINE SYNTHASE D"/>
    <property type="match status" value="1"/>
</dbReference>
<keyword evidence="6" id="KW-0413">Isomerase</keyword>
<evidence type="ECO:0000259" key="5">
    <source>
        <dbReference type="Pfam" id="PF00849"/>
    </source>
</evidence>
<dbReference type="InterPro" id="IPR020103">
    <property type="entry name" value="PsdUridine_synth_cat_dom_sf"/>
</dbReference>
<proteinExistence type="inferred from homology"/>
<dbReference type="GO" id="GO:0009982">
    <property type="term" value="F:pseudouridine synthase activity"/>
    <property type="evidence" value="ECO:0007669"/>
    <property type="project" value="InterPro"/>
</dbReference>
<protein>
    <recommendedName>
        <fullName evidence="3">RNA pseudouridylate synthase</fullName>
    </recommendedName>
    <alternativeName>
        <fullName evidence="4">RNA-uridine isomerase</fullName>
    </alternativeName>
</protein>
<sequence length="310" mass="35303">MPFVKKKFYVNTPVQAFIYIIKTLGISQGKAQRFIHLGKLCVNNEVVTDTAKKISGDVELEIFEPIDLGIKPIFQTKDFLIFDKPSGILVHPKTRQTPESMLDCVRFYGGNEANSTHRIDKETSGILLASKHKISEICLKSAFEKRAIKKSYLAWVEGKIDAPFSVNVPIKKRDNYDSNKHKVEISALGKSSHTDFIPIEYDEGLDATLVECRPQTGRMHQIRIHLFHVKHPIIGDPLYGRTFEISNRYLDGELSINDRIMYTGASRLMLHAQAIEFEYGGILYKIKSLVNFKELKSLIMPKNQRAVANY</sequence>
<evidence type="ECO:0000256" key="3">
    <source>
        <dbReference type="ARBA" id="ARBA00031870"/>
    </source>
</evidence>
<evidence type="ECO:0000256" key="4">
    <source>
        <dbReference type="ARBA" id="ARBA00033164"/>
    </source>
</evidence>
<dbReference type="InterPro" id="IPR050188">
    <property type="entry name" value="RluA_PseudoU_synthase"/>
</dbReference>
<dbReference type="SUPFAM" id="SSF55120">
    <property type="entry name" value="Pseudouridine synthase"/>
    <property type="match status" value="1"/>
</dbReference>
<comment type="similarity">
    <text evidence="2">Belongs to the pseudouridine synthase RluA family.</text>
</comment>